<dbReference type="Pfam" id="PF00271">
    <property type="entry name" value="Helicase_C"/>
    <property type="match status" value="1"/>
</dbReference>
<dbReference type="CDD" id="cd17919">
    <property type="entry name" value="DEXHc_Snf"/>
    <property type="match status" value="1"/>
</dbReference>
<feature type="compositionally biased region" description="Acidic residues" evidence="2">
    <location>
        <begin position="88"/>
        <end position="116"/>
    </location>
</feature>
<evidence type="ECO:0000259" key="3">
    <source>
        <dbReference type="PROSITE" id="PS51192"/>
    </source>
</evidence>
<dbReference type="OrthoDB" id="5857104at2759"/>
<dbReference type="InterPro" id="IPR001650">
    <property type="entry name" value="Helicase_C-like"/>
</dbReference>
<dbReference type="InterPro" id="IPR014001">
    <property type="entry name" value="Helicase_ATP-bd"/>
</dbReference>
<name>A0A6P5Y0Z9_DURZI</name>
<dbReference type="InterPro" id="IPR027417">
    <property type="entry name" value="P-loop_NTPase"/>
</dbReference>
<dbReference type="PROSITE" id="PS51192">
    <property type="entry name" value="HELICASE_ATP_BIND_1"/>
    <property type="match status" value="1"/>
</dbReference>
<reference evidence="6" key="1">
    <citation type="submission" date="2025-08" db="UniProtKB">
        <authorList>
            <consortium name="RefSeq"/>
        </authorList>
    </citation>
    <scope>IDENTIFICATION</scope>
    <source>
        <tissue evidence="6">Fruit stalk</tissue>
    </source>
</reference>
<keyword evidence="5" id="KW-1185">Reference proteome</keyword>
<dbReference type="GO" id="GO:0016787">
    <property type="term" value="F:hydrolase activity"/>
    <property type="evidence" value="ECO:0007669"/>
    <property type="project" value="UniProtKB-KW"/>
</dbReference>
<dbReference type="GeneID" id="111287405"/>
<evidence type="ECO:0000313" key="6">
    <source>
        <dbReference type="RefSeq" id="XP_022733681.1"/>
    </source>
</evidence>
<accession>A0A6P5Y0Z9</accession>
<protein>
    <submittedName>
        <fullName evidence="6">Protein CHROMATIN REMODELING 19-like isoform X1</fullName>
    </submittedName>
</protein>
<dbReference type="SUPFAM" id="SSF52540">
    <property type="entry name" value="P-loop containing nucleoside triphosphate hydrolases"/>
    <property type="match status" value="2"/>
</dbReference>
<evidence type="ECO:0000256" key="2">
    <source>
        <dbReference type="SAM" id="MobiDB-lite"/>
    </source>
</evidence>
<dbReference type="SMART" id="SM00487">
    <property type="entry name" value="DEXDc"/>
    <property type="match status" value="1"/>
</dbReference>
<dbReference type="PROSITE" id="PS51194">
    <property type="entry name" value="HELICASE_CTER"/>
    <property type="match status" value="1"/>
</dbReference>
<sequence>MKRVFDEISDEEWENHSFKPSRVLKKNPNPPPIESFAFSSQPQASFSDQSSDDCVEVEQVEDDSNLEDEDVDAEDAGRVNRARRFVVEDDDDDDDEKDSDENGYEEVYDVDSSEEVELQEDDVVGKALQKCAKISAELRKELYGSSNASCEQYAEVEASSVGIVTQNDIDVACGVVVSDFRPVLKPYQLVGVNFLLLLHRKGIGGDHWCNLEGLVISFCISAAILADEMGLGKTIQAITYLTLLKHLKNDPGPHLIVCPASLLENWERELKKWCPSFSVLQYHGAGRAAYSKELSYLSKAGLPPPFNVLLVCYSLFERHSVQQKDDRKILKRWHWSCVLMDEAHALKDKNSYRWKNLMSVARNANQRLMLTGTPLQNDLHELWSLLEFMMPDLFATEDVDLKKLLNAEDRELISRMKSILGPFILRRLKSDVMQQLVPKIQRVEYVIMEKQQDDAYREAIEEYRTISRARIAKLSESDMNNIVGVLPRRQISNYFVQFRKIANHPLLVRRIYNDKDVVRFAKRLYSMGVFECTLDRVIEELKNYNDFSIHQLLLRYGITGGKGTLSDEHVMLSAKCQALAELLPSLKRSGHRVLIFSQWTSMLDILEWTLDVIGVTYRRLDGSTRVTDRQTIVDDFNNDTSIFACLLSTRAGGQGLNLTGADTVVIHDMDFNPQIDRQAEDRCHRIGQTRPVTIYRLVTKGTVDENVYEIAKRKLTLDAAVLESGIDVDDEGDASEKTMGQILSSLLMS</sequence>
<organism evidence="5 6">
    <name type="scientific">Durio zibethinus</name>
    <name type="common">Durian</name>
    <dbReference type="NCBI Taxonomy" id="66656"/>
    <lineage>
        <taxon>Eukaryota</taxon>
        <taxon>Viridiplantae</taxon>
        <taxon>Streptophyta</taxon>
        <taxon>Embryophyta</taxon>
        <taxon>Tracheophyta</taxon>
        <taxon>Spermatophyta</taxon>
        <taxon>Magnoliopsida</taxon>
        <taxon>eudicotyledons</taxon>
        <taxon>Gunneridae</taxon>
        <taxon>Pentapetalae</taxon>
        <taxon>rosids</taxon>
        <taxon>malvids</taxon>
        <taxon>Malvales</taxon>
        <taxon>Malvaceae</taxon>
        <taxon>Helicteroideae</taxon>
        <taxon>Durio</taxon>
    </lineage>
</organism>
<dbReference type="PANTHER" id="PTHR10799">
    <property type="entry name" value="SNF2/RAD54 HELICASE FAMILY"/>
    <property type="match status" value="1"/>
</dbReference>
<feature type="compositionally biased region" description="Acidic residues" evidence="2">
    <location>
        <begin position="50"/>
        <end position="74"/>
    </location>
</feature>
<evidence type="ECO:0000313" key="5">
    <source>
        <dbReference type="Proteomes" id="UP000515121"/>
    </source>
</evidence>
<dbReference type="CDD" id="cd18793">
    <property type="entry name" value="SF2_C_SNF"/>
    <property type="match status" value="1"/>
</dbReference>
<evidence type="ECO:0000259" key="4">
    <source>
        <dbReference type="PROSITE" id="PS51194"/>
    </source>
</evidence>
<proteinExistence type="predicted"/>
<dbReference type="FunFam" id="3.40.50.10810:FF:000038">
    <property type="entry name" value="Protein CHROMATIN REMODELING 19 isoform A"/>
    <property type="match status" value="1"/>
</dbReference>
<dbReference type="Gene3D" id="3.40.50.10810">
    <property type="entry name" value="Tandem AAA-ATPase domain"/>
    <property type="match status" value="1"/>
</dbReference>
<feature type="domain" description="Helicase C-terminal" evidence="4">
    <location>
        <begin position="578"/>
        <end position="740"/>
    </location>
</feature>
<evidence type="ECO:0000256" key="1">
    <source>
        <dbReference type="ARBA" id="ARBA00022801"/>
    </source>
</evidence>
<dbReference type="KEGG" id="dzi:111287405"/>
<dbReference type="Pfam" id="PF00176">
    <property type="entry name" value="SNF2-rel_dom"/>
    <property type="match status" value="1"/>
</dbReference>
<dbReference type="InterPro" id="IPR038718">
    <property type="entry name" value="SNF2-like_sf"/>
</dbReference>
<gene>
    <name evidence="6" type="primary">LOC111287405</name>
</gene>
<feature type="domain" description="Helicase ATP-binding" evidence="3">
    <location>
        <begin position="214"/>
        <end position="392"/>
    </location>
</feature>
<feature type="compositionally biased region" description="Low complexity" evidence="2">
    <location>
        <begin position="35"/>
        <end position="49"/>
    </location>
</feature>
<dbReference type="InterPro" id="IPR049730">
    <property type="entry name" value="SNF2/RAD54-like_C"/>
</dbReference>
<dbReference type="AlphaFoldDB" id="A0A6P5Y0Z9"/>
<keyword evidence="1" id="KW-0378">Hydrolase</keyword>
<dbReference type="Gene3D" id="3.40.50.300">
    <property type="entry name" value="P-loop containing nucleotide triphosphate hydrolases"/>
    <property type="match status" value="1"/>
</dbReference>
<dbReference type="InterPro" id="IPR000330">
    <property type="entry name" value="SNF2_N"/>
</dbReference>
<dbReference type="SMART" id="SM00490">
    <property type="entry name" value="HELICc"/>
    <property type="match status" value="1"/>
</dbReference>
<dbReference type="Proteomes" id="UP000515121">
    <property type="component" value="Unplaced"/>
</dbReference>
<dbReference type="RefSeq" id="XP_022733681.1">
    <property type="nucleotide sequence ID" value="XM_022877946.1"/>
</dbReference>
<feature type="region of interest" description="Disordered" evidence="2">
    <location>
        <begin position="1"/>
        <end position="116"/>
    </location>
</feature>
<dbReference type="GO" id="GO:0005524">
    <property type="term" value="F:ATP binding"/>
    <property type="evidence" value="ECO:0007669"/>
    <property type="project" value="InterPro"/>
</dbReference>